<proteinExistence type="predicted"/>
<sequence>MGDLAGRTAVGHVGRACRRWRKGMAAVGHGALPAAALRAGRAGALRPAAIAKILDIQLGSGGISIDDLDREVQEGTRVHDKIQEVQDRVQEAFFYEHGFGIRTRKEKELELPE</sequence>
<evidence type="ECO:0000313" key="1">
    <source>
        <dbReference type="EMBL" id="KAL2629733.1"/>
    </source>
</evidence>
<keyword evidence="2" id="KW-1185">Reference proteome</keyword>
<dbReference type="EMBL" id="JBHFFA010000004">
    <property type="protein sequence ID" value="KAL2629733.1"/>
    <property type="molecule type" value="Genomic_DNA"/>
</dbReference>
<dbReference type="AlphaFoldDB" id="A0ABD1YG25"/>
<gene>
    <name evidence="1" type="ORF">R1flu_014419</name>
</gene>
<accession>A0ABD1YG25</accession>
<protein>
    <submittedName>
        <fullName evidence="1">Uncharacterized protein</fullName>
    </submittedName>
</protein>
<organism evidence="1 2">
    <name type="scientific">Riccia fluitans</name>
    <dbReference type="NCBI Taxonomy" id="41844"/>
    <lineage>
        <taxon>Eukaryota</taxon>
        <taxon>Viridiplantae</taxon>
        <taxon>Streptophyta</taxon>
        <taxon>Embryophyta</taxon>
        <taxon>Marchantiophyta</taxon>
        <taxon>Marchantiopsida</taxon>
        <taxon>Marchantiidae</taxon>
        <taxon>Marchantiales</taxon>
        <taxon>Ricciaceae</taxon>
        <taxon>Riccia</taxon>
    </lineage>
</organism>
<name>A0ABD1YG25_9MARC</name>
<dbReference type="Proteomes" id="UP001605036">
    <property type="component" value="Unassembled WGS sequence"/>
</dbReference>
<reference evidence="1 2" key="1">
    <citation type="submission" date="2024-09" db="EMBL/GenBank/DDBJ databases">
        <title>Chromosome-scale assembly of Riccia fluitans.</title>
        <authorList>
            <person name="Paukszto L."/>
            <person name="Sawicki J."/>
            <person name="Karawczyk K."/>
            <person name="Piernik-Szablinska J."/>
            <person name="Szczecinska M."/>
            <person name="Mazdziarz M."/>
        </authorList>
    </citation>
    <scope>NUCLEOTIDE SEQUENCE [LARGE SCALE GENOMIC DNA]</scope>
    <source>
        <strain evidence="1">Rf_01</strain>
        <tissue evidence="1">Aerial parts of the thallus</tissue>
    </source>
</reference>
<evidence type="ECO:0000313" key="2">
    <source>
        <dbReference type="Proteomes" id="UP001605036"/>
    </source>
</evidence>
<comment type="caution">
    <text evidence="1">The sequence shown here is derived from an EMBL/GenBank/DDBJ whole genome shotgun (WGS) entry which is preliminary data.</text>
</comment>